<name>A0A176VPA6_MARPO</name>
<evidence type="ECO:0000259" key="5">
    <source>
        <dbReference type="PROSITE" id="PS51194"/>
    </source>
</evidence>
<evidence type="ECO:0000259" key="4">
    <source>
        <dbReference type="PROSITE" id="PS51192"/>
    </source>
</evidence>
<dbReference type="InterPro" id="IPR038718">
    <property type="entry name" value="SNF2-like_sf"/>
</dbReference>
<sequence length="781" mass="89178">MTKLNAKARAVGTTPNVPVTSNTTASGSGGDGEVTNSPTSVLLDDEIQDVKPIILPEKLVEEERKMEEKRIKEAERLLEEKRIKEAAVEKQETASATASKNTESMFTKLDALLSQTQLYSEFLLEKMNNIALNGDESKKQGSKGGRATKRKLAAEVCAREKMSKRVREMAVEDDTVETDELSTEDDRILKEQKEICPLLTGGVLKSYQLKGVKWLISLWQNGLNGILADQMGLGKTVQSIGLLAHLKGKGMHGPFLICAPLSTLNNWVNEFKRWTPALPVILYHGTKDERSELRRTMPAQITPRFPVVVTSYEVAIHDRRFLCRRKWKYIVVDEGHRLKNFDCKLIRELKLIPTENTLLLTGTPLQNNLSELWSLLNFILPDIFTSLSQFESWFDLSGKQSQGLNKEEIDEKRRLEVVNKLHMILRPFLLRRLKEEVEKNMPLKKEIIFYAPMTEEQMKFQQLLINNTLNEHFEARSSVGGYKSRLNNVVMQLRKNANHPDLLVSHFDESIDYPPVDEMVSQCGKLKLLERLLLHLKARGHKVLIFSQMTRMLDILEYYLQERGMDPCRIDGKVKLKERQEQIQDFNDEKNGRFIFLLSTRAGGLGINLTSADTVIIYDSDWNPHMDLQAMDRCHRIGQNKPVHVYRLVTAQSVECKMIKVANCKMQLEHVVIEKGQFKQEQYLPKTKLEESDLLALLRQERDVEEEYVQSSEISETDLLKALDRTELYAGKYAQAHNPALDFPIKGPGWEVVLKGDSSSSLLSSIEGYRKIPLASDVKTE</sequence>
<dbReference type="Proteomes" id="UP001162541">
    <property type="component" value="Chromosome 4"/>
</dbReference>
<dbReference type="PROSITE" id="PS51194">
    <property type="entry name" value="HELICASE_CTER"/>
    <property type="match status" value="1"/>
</dbReference>
<dbReference type="SUPFAM" id="SSF52540">
    <property type="entry name" value="P-loop containing nucleoside triphosphate hydrolases"/>
    <property type="match status" value="2"/>
</dbReference>
<feature type="compositionally biased region" description="Low complexity" evidence="3">
    <location>
        <begin position="13"/>
        <end position="24"/>
    </location>
</feature>
<accession>A0A176VPA6</accession>
<dbReference type="EMBL" id="AP019869">
    <property type="protein sequence ID" value="BBN08517.1"/>
    <property type="molecule type" value="Genomic_DNA"/>
</dbReference>
<reference evidence="9" key="3">
    <citation type="journal article" date="2020" name="Curr. Biol.">
        <title>Chromatin organization in early land plants reveals an ancestral association between H3K27me3, transposons, and constitutive heterochromatin.</title>
        <authorList>
            <person name="Montgomery S.A."/>
            <person name="Tanizawa Y."/>
            <person name="Galik B."/>
            <person name="Wang N."/>
            <person name="Ito T."/>
            <person name="Mochizuki T."/>
            <person name="Akimcheva S."/>
            <person name="Bowman J.L."/>
            <person name="Cognat V."/>
            <person name="Marechal-Drouard L."/>
            <person name="Ekker H."/>
            <person name="Hong S.F."/>
            <person name="Kohchi T."/>
            <person name="Lin S.S."/>
            <person name="Liu L.D."/>
            <person name="Nakamura Y."/>
            <person name="Valeeva L.R."/>
            <person name="Shakirov E.V."/>
            <person name="Shippen D.E."/>
            <person name="Wei W.L."/>
            <person name="Yagura M."/>
            <person name="Yamaoka S."/>
            <person name="Yamato K.T."/>
            <person name="Liu C."/>
            <person name="Berger F."/>
        </authorList>
    </citation>
    <scope>NUCLEOTIDE SEQUENCE [LARGE SCALE GENOMIC DNA]</scope>
    <source>
        <strain evidence="9">Tak-1</strain>
    </source>
</reference>
<feature type="region of interest" description="Disordered" evidence="3">
    <location>
        <begin position="1"/>
        <end position="38"/>
    </location>
</feature>
<dbReference type="SMART" id="SM00487">
    <property type="entry name" value="DEXDc"/>
    <property type="match status" value="1"/>
</dbReference>
<keyword evidence="1" id="KW-0378">Hydrolase</keyword>
<keyword evidence="8" id="KW-1185">Reference proteome</keyword>
<dbReference type="CDD" id="cd18793">
    <property type="entry name" value="SF2_C_SNF"/>
    <property type="match status" value="1"/>
</dbReference>
<dbReference type="InterPro" id="IPR000330">
    <property type="entry name" value="SNF2_N"/>
</dbReference>
<dbReference type="InterPro" id="IPR027417">
    <property type="entry name" value="P-loop_NTPase"/>
</dbReference>
<dbReference type="InterPro" id="IPR014001">
    <property type="entry name" value="Helicase_ATP-bd"/>
</dbReference>
<dbReference type="AlphaFoldDB" id="A0A176VPA6"/>
<dbReference type="InterPro" id="IPR049730">
    <property type="entry name" value="SNF2/RAD54-like_C"/>
</dbReference>
<dbReference type="InterPro" id="IPR001650">
    <property type="entry name" value="Helicase_C-like"/>
</dbReference>
<dbReference type="EMBL" id="LVLJ01003272">
    <property type="protein sequence ID" value="OAE22111.1"/>
    <property type="molecule type" value="Genomic_DNA"/>
</dbReference>
<evidence type="ECO:0000313" key="9">
    <source>
        <dbReference type="Proteomes" id="UP001162541"/>
    </source>
</evidence>
<feature type="coiled-coil region" evidence="2">
    <location>
        <begin position="57"/>
        <end position="94"/>
    </location>
</feature>
<dbReference type="SMART" id="SM00490">
    <property type="entry name" value="HELICc"/>
    <property type="match status" value="1"/>
</dbReference>
<evidence type="ECO:0000256" key="3">
    <source>
        <dbReference type="SAM" id="MobiDB-lite"/>
    </source>
</evidence>
<evidence type="ECO:0000256" key="2">
    <source>
        <dbReference type="SAM" id="Coils"/>
    </source>
</evidence>
<feature type="domain" description="Helicase C-terminal" evidence="5">
    <location>
        <begin position="528"/>
        <end position="695"/>
    </location>
</feature>
<reference evidence="6" key="2">
    <citation type="journal article" date="2019" name="Curr. Biol.">
        <title>Chromatin organization in early land plants reveals an ancestral association between H3K27me3, transposons, and constitutive heterochromatin.</title>
        <authorList>
            <person name="Montgomery S.A."/>
            <person name="Tanizawa Y."/>
            <person name="Galik B."/>
            <person name="Wang N."/>
            <person name="Ito T."/>
            <person name="Mochizuki T."/>
            <person name="Akimcheva S."/>
            <person name="Bowman J."/>
            <person name="Cognat V."/>
            <person name="Drouard L."/>
            <person name="Ekker H."/>
            <person name="Houng S."/>
            <person name="Kohchi T."/>
            <person name="Lin S."/>
            <person name="Liu L.D."/>
            <person name="Nakamura Y."/>
            <person name="Valeeva L.R."/>
            <person name="Shakirov E.V."/>
            <person name="Shippen D.E."/>
            <person name="Wei W."/>
            <person name="Yagura M."/>
            <person name="Yamaoka S."/>
            <person name="Yamato K.T."/>
            <person name="Liu C."/>
            <person name="Berger F."/>
        </authorList>
    </citation>
    <scope>NUCLEOTIDE SEQUENCE [LARGE SCALE GENOMIC DNA]</scope>
    <source>
        <strain evidence="6">Tak-1</strain>
    </source>
</reference>
<dbReference type="GO" id="GO:0005524">
    <property type="term" value="F:ATP binding"/>
    <property type="evidence" value="ECO:0007669"/>
    <property type="project" value="InterPro"/>
</dbReference>
<protein>
    <submittedName>
        <fullName evidence="7">Uncharacterized protein</fullName>
    </submittedName>
</protein>
<feature type="domain" description="Helicase ATP-binding" evidence="4">
    <location>
        <begin position="216"/>
        <end position="382"/>
    </location>
</feature>
<dbReference type="Gene3D" id="3.40.50.300">
    <property type="entry name" value="P-loop containing nucleotide triphosphate hydrolases"/>
    <property type="match status" value="1"/>
</dbReference>
<dbReference type="GO" id="GO:0016787">
    <property type="term" value="F:hydrolase activity"/>
    <property type="evidence" value="ECO:0007669"/>
    <property type="project" value="UniProtKB-KW"/>
</dbReference>
<keyword evidence="2" id="KW-0175">Coiled coil</keyword>
<dbReference type="FunFam" id="3.40.50.10810:FF:000030">
    <property type="entry name" value="ATP-dependent DNA helicase DDM1"/>
    <property type="match status" value="1"/>
</dbReference>
<gene>
    <name evidence="7" type="ORF">AXG93_1175s1210</name>
    <name evidence="6" type="ORF">Mp_4g12200</name>
</gene>
<dbReference type="Proteomes" id="UP000077202">
    <property type="component" value="Unassembled WGS sequence"/>
</dbReference>
<dbReference type="Pfam" id="PF00271">
    <property type="entry name" value="Helicase_C"/>
    <property type="match status" value="1"/>
</dbReference>
<dbReference type="PROSITE" id="PS51192">
    <property type="entry name" value="HELICASE_ATP_BIND_1"/>
    <property type="match status" value="1"/>
</dbReference>
<evidence type="ECO:0000313" key="7">
    <source>
        <dbReference type="EMBL" id="OAE22111.1"/>
    </source>
</evidence>
<evidence type="ECO:0000256" key="1">
    <source>
        <dbReference type="ARBA" id="ARBA00022801"/>
    </source>
</evidence>
<reference evidence="7 8" key="1">
    <citation type="submission" date="2016-03" db="EMBL/GenBank/DDBJ databases">
        <title>Mechanisms controlling the formation of the plant cell surface in tip-growing cells are functionally conserved among land plants.</title>
        <authorList>
            <person name="Honkanen S."/>
            <person name="Jones V.A."/>
            <person name="Morieri G."/>
            <person name="Champion C."/>
            <person name="Hetherington A.J."/>
            <person name="Kelly S."/>
            <person name="Saint-Marcoux D."/>
            <person name="Proust H."/>
            <person name="Prescott H."/>
            <person name="Dolan L."/>
        </authorList>
    </citation>
    <scope>NUCLEOTIDE SEQUENCE [LARGE SCALE GENOMIC DNA]</scope>
    <source>
        <strain evidence="8">cv. Tak-1 and cv. Tak-2</strain>
        <tissue evidence="7">Whole gametophyte</tissue>
    </source>
</reference>
<dbReference type="Gene3D" id="3.40.50.10810">
    <property type="entry name" value="Tandem AAA-ATPase domain"/>
    <property type="match status" value="1"/>
</dbReference>
<organism evidence="7 8">
    <name type="scientific">Marchantia polymorpha subsp. ruderalis</name>
    <dbReference type="NCBI Taxonomy" id="1480154"/>
    <lineage>
        <taxon>Eukaryota</taxon>
        <taxon>Viridiplantae</taxon>
        <taxon>Streptophyta</taxon>
        <taxon>Embryophyta</taxon>
        <taxon>Marchantiophyta</taxon>
        <taxon>Marchantiopsida</taxon>
        <taxon>Marchantiidae</taxon>
        <taxon>Marchantiales</taxon>
        <taxon>Marchantiaceae</taxon>
        <taxon>Marchantia</taxon>
    </lineage>
</organism>
<dbReference type="PANTHER" id="PTHR10799">
    <property type="entry name" value="SNF2/RAD54 HELICASE FAMILY"/>
    <property type="match status" value="1"/>
</dbReference>
<evidence type="ECO:0000313" key="6">
    <source>
        <dbReference type="EMBL" id="BBN08517.1"/>
    </source>
</evidence>
<proteinExistence type="predicted"/>
<evidence type="ECO:0000313" key="8">
    <source>
        <dbReference type="Proteomes" id="UP000077202"/>
    </source>
</evidence>
<dbReference type="Pfam" id="PF00176">
    <property type="entry name" value="SNF2-rel_dom"/>
    <property type="match status" value="1"/>
</dbReference>